<dbReference type="InterPro" id="IPR016134">
    <property type="entry name" value="Dockerin_dom"/>
</dbReference>
<keyword evidence="1" id="KW-0732">Signal</keyword>
<evidence type="ECO:0000313" key="3">
    <source>
        <dbReference type="EMBL" id="SFC05078.1"/>
    </source>
</evidence>
<dbReference type="SUPFAM" id="SSF63446">
    <property type="entry name" value="Type I dockerin domain"/>
    <property type="match status" value="1"/>
</dbReference>
<dbReference type="InterPro" id="IPR002105">
    <property type="entry name" value="Dockerin_1_rpt"/>
</dbReference>
<dbReference type="Pfam" id="PF00404">
    <property type="entry name" value="Dockerin_1"/>
    <property type="match status" value="1"/>
</dbReference>
<sequence length="460" mass="51100">MKRTAAFITALTMAASVFAISASALKGDVSGDGKVNVTDITLIAAHVKGKKLLSEEKRAKADVTGDGKVNISDITAVAAHVKGKRLLKENDEAKKRALVEYDFGQFKEAVGGKYEFAAINGGQSVALGVYNFDVFPNTYFCFGWRGTECMTMTESGEYTFDKKVFEEAMDDSCPVNSVQVVKGGQIADTDCVVGMKYSELKKKFNLGKAQIENCSLTPNIRTTIDGVNWSFVFNDEATREVCKNVPHMPDAQCSEYFKFEDYDIDPVCTYAISDNEEFFKQPMIYYDLGELKQAMYGEYDLEVISVGQAAGVGMYNDKVFPNLRFVFMSGLGHPFNEIPGGLEVDRENFESLPDSTELYAIELMPGAKIPGRGGAKVGMKYSELKEYISLGKAYNTSSEFSPVINVNMFHGDWQLIFADRAAQEAVKDINPFDETENSFSFEDLGVDPMSTRMIWFKPYY</sequence>
<evidence type="ECO:0000256" key="1">
    <source>
        <dbReference type="SAM" id="SignalP"/>
    </source>
</evidence>
<dbReference type="RefSeq" id="WP_074960527.1">
    <property type="nucleotide sequence ID" value="NZ_FOKQ01000006.1"/>
</dbReference>
<dbReference type="OrthoDB" id="1816152at2"/>
<dbReference type="GO" id="GO:0000272">
    <property type="term" value="P:polysaccharide catabolic process"/>
    <property type="evidence" value="ECO:0007669"/>
    <property type="project" value="InterPro"/>
</dbReference>
<reference evidence="3 4" key="1">
    <citation type="submission" date="2016-10" db="EMBL/GenBank/DDBJ databases">
        <authorList>
            <person name="de Groot N.N."/>
        </authorList>
    </citation>
    <scope>NUCLEOTIDE SEQUENCE [LARGE SCALE GENOMIC DNA]</scope>
    <source>
        <strain evidence="3 4">AR67</strain>
    </source>
</reference>
<feature type="domain" description="Dockerin" evidence="2">
    <location>
        <begin position="22"/>
        <end position="88"/>
    </location>
</feature>
<feature type="signal peptide" evidence="1">
    <location>
        <begin position="1"/>
        <end position="19"/>
    </location>
</feature>
<dbReference type="Gene3D" id="1.10.1330.10">
    <property type="entry name" value="Dockerin domain"/>
    <property type="match status" value="1"/>
</dbReference>
<feature type="chain" id="PRO_5039079741" description="Dockerin domain-containing protein" evidence="1">
    <location>
        <begin position="20"/>
        <end position="460"/>
    </location>
</feature>
<evidence type="ECO:0000313" key="4">
    <source>
        <dbReference type="Proteomes" id="UP000182192"/>
    </source>
</evidence>
<gene>
    <name evidence="3" type="ORF">SAMN02910406_01075</name>
</gene>
<dbReference type="PROSITE" id="PS51766">
    <property type="entry name" value="DOCKERIN"/>
    <property type="match status" value="1"/>
</dbReference>
<dbReference type="EMBL" id="FOKQ01000006">
    <property type="protein sequence ID" value="SFC05078.1"/>
    <property type="molecule type" value="Genomic_DNA"/>
</dbReference>
<name>A0A1I1G5I9_RUMAL</name>
<evidence type="ECO:0000259" key="2">
    <source>
        <dbReference type="PROSITE" id="PS51766"/>
    </source>
</evidence>
<dbReference type="InterPro" id="IPR018247">
    <property type="entry name" value="EF_Hand_1_Ca_BS"/>
</dbReference>
<organism evidence="3 4">
    <name type="scientific">Ruminococcus albus</name>
    <dbReference type="NCBI Taxonomy" id="1264"/>
    <lineage>
        <taxon>Bacteria</taxon>
        <taxon>Bacillati</taxon>
        <taxon>Bacillota</taxon>
        <taxon>Clostridia</taxon>
        <taxon>Eubacteriales</taxon>
        <taxon>Oscillospiraceae</taxon>
        <taxon>Ruminococcus</taxon>
    </lineage>
</organism>
<dbReference type="GO" id="GO:0004553">
    <property type="term" value="F:hydrolase activity, hydrolyzing O-glycosyl compounds"/>
    <property type="evidence" value="ECO:0007669"/>
    <property type="project" value="InterPro"/>
</dbReference>
<dbReference type="InterPro" id="IPR036439">
    <property type="entry name" value="Dockerin_dom_sf"/>
</dbReference>
<dbReference type="CDD" id="cd14256">
    <property type="entry name" value="Dockerin_I"/>
    <property type="match status" value="1"/>
</dbReference>
<proteinExistence type="predicted"/>
<dbReference type="PROSITE" id="PS00018">
    <property type="entry name" value="EF_HAND_1"/>
    <property type="match status" value="1"/>
</dbReference>
<dbReference type="AlphaFoldDB" id="A0A1I1G5I9"/>
<protein>
    <recommendedName>
        <fullName evidence="2">Dockerin domain-containing protein</fullName>
    </recommendedName>
</protein>
<accession>A0A1I1G5I9</accession>
<dbReference type="Proteomes" id="UP000182192">
    <property type="component" value="Unassembled WGS sequence"/>
</dbReference>